<dbReference type="Gene3D" id="3.30.420.10">
    <property type="entry name" value="Ribonuclease H-like superfamily/Ribonuclease H"/>
    <property type="match status" value="1"/>
</dbReference>
<dbReference type="InterPro" id="IPR043502">
    <property type="entry name" value="DNA/RNA_pol_sf"/>
</dbReference>
<dbReference type="GO" id="GO:0006302">
    <property type="term" value="P:double-strand break repair"/>
    <property type="evidence" value="ECO:0007669"/>
    <property type="project" value="TreeGrafter"/>
</dbReference>
<dbReference type="InterPro" id="IPR002562">
    <property type="entry name" value="3'-5'_exonuclease_dom"/>
</dbReference>
<keyword evidence="9 16" id="KW-0378">Hydrolase</keyword>
<dbReference type="CDD" id="cd06139">
    <property type="entry name" value="DNA_polA_I_Ecoli_like_exo"/>
    <property type="match status" value="1"/>
</dbReference>
<evidence type="ECO:0000256" key="6">
    <source>
        <dbReference type="ARBA" id="ARBA00022705"/>
    </source>
</evidence>
<evidence type="ECO:0000256" key="9">
    <source>
        <dbReference type="ARBA" id="ARBA00022801"/>
    </source>
</evidence>
<keyword evidence="8 16" id="KW-0227">DNA damage</keyword>
<sequence>MWRIKPQWYKLTFAHFQIFAKQADSLYLYNMSEPRKKLFLLDAMALIYRAHFAFSKNPRINSKGMNTGAVLGFTNTLVEVLQKERPTHIGVAFDSAAKTFRHDNFAAYKANRQAMPEDISLAIPYCKKIVEAFNIPVLIMDGYEADDIIGTLACRAEKDDFDVYMMTPDKDYCQLVTEHVFLYKPAFLGNAVEVWDIARVLEKFEIERVEQVIDILGLQGDAVDNIPGIPGIGEKTAKALIQRFGSVENLIANADQLKGKQKENIVNFADQGIMSKELATIHCDVPVPFSAEALHYDGPNEEQLAELFAELEFRQLMQRVLGISMAEASPARTATRRGKSANQQQTSLFDTVAATATAVAGEEAGIATEHVPFQRFNNTVQDYHLINTPALRQSLIRYLQKQQEISFDTETSSIDPITAKLVGMSFSYLPGEAYYVPVPPDNEEEAMHITAEFKDVLENPNIAKIGQNIKYDILVLKNYGIEVSGPLFDTMLAHYLLEPEMRHNMDVLAETYLNYSPIPITDLIGPKGKNQITMAELKPEEVKDYACEDADVTLRLKHYFEPLLQEQGLMKLFNEVENPLVQVLAGIEKEGISIDANALADISLLLEQEIKGIETRIFELADTEFNIGSPKQLGEVLFDKMGLHGKAKIKKTKTGQYATGEEILSKLSGEHEIVRLILDHRELSKLKSTYVDALPQLVCALDNRVHTSFNQAVTATGRLSSTNPNLQNIPIRTERGREIRKAFVPRDNKHLIISADYSQIELRIMADFSGDPTMKEAFRNGLDIHASTASKVFHVPLDQVDSEMRRKAKTINFGIIYGISAFGLSERLGIPRREAVDIIEAYFEEFPAVKEYMDSAIEKAREQEYVETLLGRRRYLRDINSRNATVRGFAERNAVNAPIQGTAADIIKIAMINIHDYLRHENLKTRMILQVHDELLFDAPKEEVDIVTPKIVELMTNALPLSVPMEVGLGVGKNWLEAH</sequence>
<keyword evidence="21" id="KW-1185">Reference proteome</keyword>
<dbReference type="Pfam" id="PF01367">
    <property type="entry name" value="5_3_exonuc"/>
    <property type="match status" value="1"/>
</dbReference>
<dbReference type="AlphaFoldDB" id="A0A2U1AU76"/>
<evidence type="ECO:0000256" key="8">
    <source>
        <dbReference type="ARBA" id="ARBA00022763"/>
    </source>
</evidence>
<dbReference type="InterPro" id="IPR012337">
    <property type="entry name" value="RNaseH-like_sf"/>
</dbReference>
<dbReference type="SMART" id="SM00475">
    <property type="entry name" value="53EXOc"/>
    <property type="match status" value="1"/>
</dbReference>
<keyword evidence="10 16" id="KW-0269">Exonuclease</keyword>
<dbReference type="InterPro" id="IPR020045">
    <property type="entry name" value="DNA_polI_H3TH"/>
</dbReference>
<evidence type="ECO:0000256" key="10">
    <source>
        <dbReference type="ARBA" id="ARBA00022839"/>
    </source>
</evidence>
<dbReference type="PANTHER" id="PTHR10133">
    <property type="entry name" value="DNA POLYMERASE I"/>
    <property type="match status" value="1"/>
</dbReference>
<evidence type="ECO:0000259" key="17">
    <source>
        <dbReference type="SMART" id="SM00474"/>
    </source>
</evidence>
<dbReference type="NCBIfam" id="NF004397">
    <property type="entry name" value="PRK05755.1"/>
    <property type="match status" value="1"/>
</dbReference>
<keyword evidence="13 16" id="KW-0234">DNA repair</keyword>
<comment type="caution">
    <text evidence="20">The sequence shown here is derived from an EMBL/GenBank/DDBJ whole genome shotgun (WGS) entry which is preliminary data.</text>
</comment>
<evidence type="ECO:0000256" key="5">
    <source>
        <dbReference type="ARBA" id="ARBA00022695"/>
    </source>
</evidence>
<dbReference type="InterPro" id="IPR029060">
    <property type="entry name" value="PIN-like_dom_sf"/>
</dbReference>
<evidence type="ECO:0000256" key="7">
    <source>
        <dbReference type="ARBA" id="ARBA00022722"/>
    </source>
</evidence>
<dbReference type="PROSITE" id="PS00447">
    <property type="entry name" value="DNA_POLYMERASE_A"/>
    <property type="match status" value="1"/>
</dbReference>
<dbReference type="InterPro" id="IPR020046">
    <property type="entry name" value="5-3_exonucl_a-hlix_arch_N"/>
</dbReference>
<dbReference type="InterPro" id="IPR002298">
    <property type="entry name" value="DNA_polymerase_A"/>
</dbReference>
<protein>
    <recommendedName>
        <fullName evidence="3 15">DNA polymerase I</fullName>
        <ecNumber evidence="2 15">2.7.7.7</ecNumber>
    </recommendedName>
</protein>
<feature type="domain" description="3'-5' exonuclease" evidence="17">
    <location>
        <begin position="383"/>
        <end position="565"/>
    </location>
</feature>
<keyword evidence="12 16" id="KW-0238">DNA-binding</keyword>
<evidence type="ECO:0000256" key="14">
    <source>
        <dbReference type="ARBA" id="ARBA00049244"/>
    </source>
</evidence>
<dbReference type="GO" id="GO:0003677">
    <property type="term" value="F:DNA binding"/>
    <property type="evidence" value="ECO:0007669"/>
    <property type="project" value="UniProtKB-UniRule"/>
</dbReference>
<keyword evidence="7" id="KW-0540">Nuclease</keyword>
<evidence type="ECO:0000256" key="16">
    <source>
        <dbReference type="RuleBase" id="RU004460"/>
    </source>
</evidence>
<dbReference type="Gene3D" id="1.20.1060.10">
    <property type="entry name" value="Taq DNA Polymerase, Chain T, domain 4"/>
    <property type="match status" value="1"/>
</dbReference>
<dbReference type="InterPro" id="IPR036279">
    <property type="entry name" value="5-3_exonuclease_C_sf"/>
</dbReference>
<dbReference type="InterPro" id="IPR018320">
    <property type="entry name" value="DNA_polymerase_1"/>
</dbReference>
<evidence type="ECO:0000256" key="15">
    <source>
        <dbReference type="NCBIfam" id="TIGR00593"/>
    </source>
</evidence>
<dbReference type="Gene3D" id="1.10.150.20">
    <property type="entry name" value="5' to 3' exonuclease, C-terminal subdomain"/>
    <property type="match status" value="2"/>
</dbReference>
<evidence type="ECO:0000256" key="11">
    <source>
        <dbReference type="ARBA" id="ARBA00022932"/>
    </source>
</evidence>
<dbReference type="CDD" id="cd08637">
    <property type="entry name" value="DNA_pol_A_pol_I_C"/>
    <property type="match status" value="1"/>
</dbReference>
<evidence type="ECO:0000256" key="1">
    <source>
        <dbReference type="ARBA" id="ARBA00007705"/>
    </source>
</evidence>
<evidence type="ECO:0000313" key="21">
    <source>
        <dbReference type="Proteomes" id="UP000245466"/>
    </source>
</evidence>
<dbReference type="FunFam" id="1.10.150.20:FF:000002">
    <property type="entry name" value="DNA polymerase I"/>
    <property type="match status" value="1"/>
</dbReference>
<evidence type="ECO:0000256" key="12">
    <source>
        <dbReference type="ARBA" id="ARBA00023125"/>
    </source>
</evidence>
<evidence type="ECO:0000259" key="19">
    <source>
        <dbReference type="SMART" id="SM00482"/>
    </source>
</evidence>
<dbReference type="SUPFAM" id="SSF53098">
    <property type="entry name" value="Ribonuclease H-like"/>
    <property type="match status" value="1"/>
</dbReference>
<comment type="similarity">
    <text evidence="1 16">Belongs to the DNA polymerase type-A family.</text>
</comment>
<name>A0A2U1AU76_9BACT</name>
<evidence type="ECO:0000256" key="4">
    <source>
        <dbReference type="ARBA" id="ARBA00022679"/>
    </source>
</evidence>
<evidence type="ECO:0000313" key="20">
    <source>
        <dbReference type="EMBL" id="PVY39950.1"/>
    </source>
</evidence>
<comment type="catalytic activity">
    <reaction evidence="14 16">
        <text>DNA(n) + a 2'-deoxyribonucleoside 5'-triphosphate = DNA(n+1) + diphosphate</text>
        <dbReference type="Rhea" id="RHEA:22508"/>
        <dbReference type="Rhea" id="RHEA-COMP:17339"/>
        <dbReference type="Rhea" id="RHEA-COMP:17340"/>
        <dbReference type="ChEBI" id="CHEBI:33019"/>
        <dbReference type="ChEBI" id="CHEBI:61560"/>
        <dbReference type="ChEBI" id="CHEBI:173112"/>
        <dbReference type="EC" id="2.7.7.7"/>
    </reaction>
</comment>
<dbReference type="InterPro" id="IPR019760">
    <property type="entry name" value="DNA-dir_DNA_pol_A_CS"/>
</dbReference>
<dbReference type="PANTHER" id="PTHR10133:SF27">
    <property type="entry name" value="DNA POLYMERASE NU"/>
    <property type="match status" value="1"/>
</dbReference>
<keyword evidence="5 16" id="KW-0548">Nucleotidyltransferase</keyword>
<keyword evidence="6 16" id="KW-0235">DNA replication</keyword>
<dbReference type="InterPro" id="IPR036397">
    <property type="entry name" value="RNaseH_sf"/>
</dbReference>
<proteinExistence type="inferred from homology"/>
<dbReference type="Pfam" id="PF00476">
    <property type="entry name" value="DNA_pol_A"/>
    <property type="match status" value="1"/>
</dbReference>
<dbReference type="SMART" id="SM00279">
    <property type="entry name" value="HhH2"/>
    <property type="match status" value="1"/>
</dbReference>
<dbReference type="InterPro" id="IPR002421">
    <property type="entry name" value="5-3_exonuclease"/>
</dbReference>
<dbReference type="InterPro" id="IPR008918">
    <property type="entry name" value="HhH2"/>
</dbReference>
<dbReference type="Pfam" id="PF01612">
    <property type="entry name" value="DNA_pol_A_exo1"/>
    <property type="match status" value="1"/>
</dbReference>
<dbReference type="GO" id="GO:0006261">
    <property type="term" value="P:DNA-templated DNA replication"/>
    <property type="evidence" value="ECO:0007669"/>
    <property type="project" value="UniProtKB-UniRule"/>
</dbReference>
<dbReference type="SMART" id="SM00482">
    <property type="entry name" value="POLAc"/>
    <property type="match status" value="1"/>
</dbReference>
<dbReference type="PRINTS" id="PR00868">
    <property type="entry name" value="DNAPOLI"/>
</dbReference>
<dbReference type="SUPFAM" id="SSF88723">
    <property type="entry name" value="PIN domain-like"/>
    <property type="match status" value="1"/>
</dbReference>
<dbReference type="Pfam" id="PF02739">
    <property type="entry name" value="5_3_exonuc_N"/>
    <property type="match status" value="1"/>
</dbReference>
<dbReference type="Proteomes" id="UP000245466">
    <property type="component" value="Unassembled WGS sequence"/>
</dbReference>
<keyword evidence="4 16" id="KW-0808">Transferase</keyword>
<dbReference type="GO" id="GO:0008409">
    <property type="term" value="F:5'-3' exonuclease activity"/>
    <property type="evidence" value="ECO:0007669"/>
    <property type="project" value="UniProtKB-UniRule"/>
</dbReference>
<dbReference type="NCBIfam" id="TIGR00593">
    <property type="entry name" value="pola"/>
    <property type="match status" value="1"/>
</dbReference>
<gene>
    <name evidence="16" type="primary">polA</name>
    <name evidence="20" type="ORF">C8E01_10994</name>
</gene>
<dbReference type="CDD" id="cd09898">
    <property type="entry name" value="H3TH_53EXO"/>
    <property type="match status" value="1"/>
</dbReference>
<dbReference type="EC" id="2.7.7.7" evidence="2 15"/>
<evidence type="ECO:0000256" key="3">
    <source>
        <dbReference type="ARBA" id="ARBA00020311"/>
    </source>
</evidence>
<evidence type="ECO:0000259" key="18">
    <source>
        <dbReference type="SMART" id="SM00475"/>
    </source>
</evidence>
<dbReference type="FunFam" id="1.20.1060.10:FF:000001">
    <property type="entry name" value="DNA polymerase I"/>
    <property type="match status" value="1"/>
</dbReference>
<comment type="function">
    <text evidence="16">In addition to polymerase activity, this DNA polymerase exhibits 3'-5' and 5'-3' exonuclease activity.</text>
</comment>
<dbReference type="Gene3D" id="3.30.70.370">
    <property type="match status" value="1"/>
</dbReference>
<evidence type="ECO:0000256" key="13">
    <source>
        <dbReference type="ARBA" id="ARBA00023204"/>
    </source>
</evidence>
<dbReference type="InterPro" id="IPR001098">
    <property type="entry name" value="DNA-dir_DNA_pol_A_palm_dom"/>
</dbReference>
<feature type="domain" description="DNA-directed DNA polymerase family A palm" evidence="19">
    <location>
        <begin position="736"/>
        <end position="943"/>
    </location>
</feature>
<feature type="domain" description="5'-3' exonuclease" evidence="18">
    <location>
        <begin position="36"/>
        <end position="297"/>
    </location>
</feature>
<accession>A0A2U1AU76</accession>
<dbReference type="CDD" id="cd09859">
    <property type="entry name" value="PIN_53EXO"/>
    <property type="match status" value="1"/>
</dbReference>
<dbReference type="GO" id="GO:0003887">
    <property type="term" value="F:DNA-directed DNA polymerase activity"/>
    <property type="evidence" value="ECO:0007669"/>
    <property type="project" value="UniProtKB-UniRule"/>
</dbReference>
<reference evidence="20 21" key="1">
    <citation type="submission" date="2018-04" db="EMBL/GenBank/DDBJ databases">
        <title>Genomic Encyclopedia of Type Strains, Phase IV (KMG-IV): sequencing the most valuable type-strain genomes for metagenomic binning, comparative biology and taxonomic classification.</title>
        <authorList>
            <person name="Goeker M."/>
        </authorList>
    </citation>
    <scope>NUCLEOTIDE SEQUENCE [LARGE SCALE GENOMIC DNA]</scope>
    <source>
        <strain evidence="20 21">DSM 100231</strain>
    </source>
</reference>
<dbReference type="GO" id="GO:0008408">
    <property type="term" value="F:3'-5' exonuclease activity"/>
    <property type="evidence" value="ECO:0007669"/>
    <property type="project" value="UniProtKB-UniRule"/>
</dbReference>
<dbReference type="FunFam" id="1.10.150.20:FF:000003">
    <property type="entry name" value="DNA polymerase I"/>
    <property type="match status" value="1"/>
</dbReference>
<dbReference type="SUPFAM" id="SSF56672">
    <property type="entry name" value="DNA/RNA polymerases"/>
    <property type="match status" value="1"/>
</dbReference>
<evidence type="ECO:0000256" key="2">
    <source>
        <dbReference type="ARBA" id="ARBA00012417"/>
    </source>
</evidence>
<dbReference type="EMBL" id="QEKI01000009">
    <property type="protein sequence ID" value="PVY39950.1"/>
    <property type="molecule type" value="Genomic_DNA"/>
</dbReference>
<dbReference type="SUPFAM" id="SSF47807">
    <property type="entry name" value="5' to 3' exonuclease, C-terminal subdomain"/>
    <property type="match status" value="1"/>
</dbReference>
<organism evidence="20 21">
    <name type="scientific">Pontibacter virosus</name>
    <dbReference type="NCBI Taxonomy" id="1765052"/>
    <lineage>
        <taxon>Bacteria</taxon>
        <taxon>Pseudomonadati</taxon>
        <taxon>Bacteroidota</taxon>
        <taxon>Cytophagia</taxon>
        <taxon>Cytophagales</taxon>
        <taxon>Hymenobacteraceae</taxon>
        <taxon>Pontibacter</taxon>
    </lineage>
</organism>
<dbReference type="SMART" id="SM00474">
    <property type="entry name" value="35EXOc"/>
    <property type="match status" value="1"/>
</dbReference>
<dbReference type="Gene3D" id="3.40.50.1010">
    <property type="entry name" value="5'-nuclease"/>
    <property type="match status" value="1"/>
</dbReference>
<keyword evidence="11 16" id="KW-0239">DNA-directed DNA polymerase</keyword>